<reference evidence="6" key="3">
    <citation type="submission" date="2019-06" db="EMBL/GenBank/DDBJ databases">
        <authorList>
            <person name="Poynton C."/>
            <person name="Hasenbein S."/>
            <person name="Benoit J.B."/>
            <person name="Sepulveda M.S."/>
            <person name="Poelchau M.F."/>
            <person name="Murali S.C."/>
            <person name="Chen S."/>
            <person name="Glastad K.M."/>
            <person name="Werren J.H."/>
            <person name="Vineis J.H."/>
            <person name="Bowen J.L."/>
            <person name="Friedrich M."/>
            <person name="Jones J."/>
            <person name="Robertson H.M."/>
            <person name="Feyereisen R."/>
            <person name="Mechler-Hickson A."/>
            <person name="Mathers N."/>
            <person name="Lee C.E."/>
            <person name="Colbourne J.K."/>
            <person name="Biales A."/>
            <person name="Johnston J.S."/>
            <person name="Wellborn G.A."/>
            <person name="Rosendale A.J."/>
            <person name="Cridge A.G."/>
            <person name="Munoz-Torres M.C."/>
            <person name="Bain P.A."/>
            <person name="Manny A.R."/>
            <person name="Major K.M."/>
            <person name="Lambert F.N."/>
            <person name="Vulpe C.D."/>
            <person name="Tuck P."/>
            <person name="Blalock B.J."/>
            <person name="Lin Y.-Y."/>
            <person name="Smith M.E."/>
            <person name="Ochoa-Acuna H."/>
            <person name="Chen M.-J.M."/>
            <person name="Childers C.P."/>
            <person name="Qu J."/>
            <person name="Dugan S."/>
            <person name="Lee S.L."/>
            <person name="Chao H."/>
            <person name="Dinh H."/>
            <person name="Han Y."/>
            <person name="Doddapaneni H."/>
            <person name="Worley K.C."/>
            <person name="Muzny D.M."/>
            <person name="Gibbs R.A."/>
            <person name="Richards S."/>
        </authorList>
    </citation>
    <scope>NUCLEOTIDE SEQUENCE</scope>
    <source>
        <strain evidence="6">HAZT.00-mixed</strain>
        <tissue evidence="6">Whole organism</tissue>
    </source>
</reference>
<dbReference type="PANTHER" id="PTHR24252:SF7">
    <property type="entry name" value="HYALIN"/>
    <property type="match status" value="1"/>
</dbReference>
<dbReference type="InterPro" id="IPR009003">
    <property type="entry name" value="Peptidase_S1_PA"/>
</dbReference>
<dbReference type="PANTHER" id="PTHR24252">
    <property type="entry name" value="ACROSIN-RELATED"/>
    <property type="match status" value="1"/>
</dbReference>
<dbReference type="SMART" id="SM00020">
    <property type="entry name" value="Tryp_SPc"/>
    <property type="match status" value="1"/>
</dbReference>
<dbReference type="AlphaFoldDB" id="A0A6A0H1C3"/>
<keyword evidence="3" id="KW-1015">Disulfide bond</keyword>
<keyword evidence="2" id="KW-0964">Secreted</keyword>
<dbReference type="GO" id="GO:0005576">
    <property type="term" value="C:extracellular region"/>
    <property type="evidence" value="ECO:0007669"/>
    <property type="project" value="UniProtKB-SubCell"/>
</dbReference>
<comment type="subcellular location">
    <subcellularLocation>
        <location evidence="1">Secreted</location>
    </subcellularLocation>
</comment>
<accession>A0A6A0H1C3</accession>
<dbReference type="PROSITE" id="PS50240">
    <property type="entry name" value="TRYPSIN_DOM"/>
    <property type="match status" value="1"/>
</dbReference>
<gene>
    <name evidence="6" type="ORF">HAZT_HAZT010154</name>
</gene>
<evidence type="ECO:0000256" key="1">
    <source>
        <dbReference type="ARBA" id="ARBA00004613"/>
    </source>
</evidence>
<evidence type="ECO:0000256" key="4">
    <source>
        <dbReference type="SAM" id="SignalP"/>
    </source>
</evidence>
<feature type="domain" description="Peptidase S1" evidence="5">
    <location>
        <begin position="41"/>
        <end position="278"/>
    </location>
</feature>
<sequence>MKRSQIVMCWIVLPTQVSLTPIQHDSAPQTRGSFSRGLSRIIGGEDAAPGDIPYIVSFQDISFGYNFHFCGGTIYSASWVITAGQCLEGADFNNPSYLQVVAGESRLSQSEGTEQTIILKKIIQHEEYDHFTYLNDIALLQLSVPFEMNSMVQALPIADSGEVASGDCLTGGWGTTTEGGSASSILQSVTLPIVTQEDCRSFYGAEEIFDTMMCAGDVAGGKSFCQGDNGGPLICKRSDGTNYLAGIASWLYGCARENYPGVFTDVSYYVDWINRNVG</sequence>
<dbReference type="Pfam" id="PF00089">
    <property type="entry name" value="Trypsin"/>
    <property type="match status" value="1"/>
</dbReference>
<evidence type="ECO:0000256" key="3">
    <source>
        <dbReference type="ARBA" id="ARBA00023157"/>
    </source>
</evidence>
<dbReference type="PRINTS" id="PR00722">
    <property type="entry name" value="CHYMOTRYPSIN"/>
</dbReference>
<dbReference type="SUPFAM" id="SSF50494">
    <property type="entry name" value="Trypsin-like serine proteases"/>
    <property type="match status" value="1"/>
</dbReference>
<dbReference type="InterPro" id="IPR001254">
    <property type="entry name" value="Trypsin_dom"/>
</dbReference>
<dbReference type="GO" id="GO:0004252">
    <property type="term" value="F:serine-type endopeptidase activity"/>
    <property type="evidence" value="ECO:0007669"/>
    <property type="project" value="InterPro"/>
</dbReference>
<evidence type="ECO:0000256" key="2">
    <source>
        <dbReference type="ARBA" id="ARBA00022525"/>
    </source>
</evidence>
<protein>
    <recommendedName>
        <fullName evidence="5">Peptidase S1 domain-containing protein</fullName>
    </recommendedName>
</protein>
<evidence type="ECO:0000259" key="5">
    <source>
        <dbReference type="PROSITE" id="PS50240"/>
    </source>
</evidence>
<dbReference type="EMBL" id="JQDR03009153">
    <property type="protein sequence ID" value="KAA0196079.1"/>
    <property type="molecule type" value="Genomic_DNA"/>
</dbReference>
<comment type="caution">
    <text evidence="6">The sequence shown here is derived from an EMBL/GenBank/DDBJ whole genome shotgun (WGS) entry which is preliminary data.</text>
</comment>
<dbReference type="Proteomes" id="UP000711488">
    <property type="component" value="Unassembled WGS sequence"/>
</dbReference>
<name>A0A6A0H1C3_HYAAZ</name>
<dbReference type="InterPro" id="IPR001314">
    <property type="entry name" value="Peptidase_S1A"/>
</dbReference>
<dbReference type="InterPro" id="IPR043504">
    <property type="entry name" value="Peptidase_S1_PA_chymotrypsin"/>
</dbReference>
<dbReference type="FunFam" id="2.40.10.10:FF:000047">
    <property type="entry name" value="Trypsin eta"/>
    <property type="match status" value="1"/>
</dbReference>
<feature type="chain" id="PRO_5025624797" description="Peptidase S1 domain-containing protein" evidence="4">
    <location>
        <begin position="20"/>
        <end position="278"/>
    </location>
</feature>
<evidence type="ECO:0000313" key="6">
    <source>
        <dbReference type="EMBL" id="KAA0196079.1"/>
    </source>
</evidence>
<keyword evidence="4" id="KW-0732">Signal</keyword>
<reference evidence="6" key="1">
    <citation type="submission" date="2014-08" db="EMBL/GenBank/DDBJ databases">
        <authorList>
            <person name="Murali S."/>
            <person name="Richards S."/>
            <person name="Bandaranaike D."/>
            <person name="Bellair M."/>
            <person name="Blankenburg K."/>
            <person name="Chao H."/>
            <person name="Dinh H."/>
            <person name="Doddapaneni H."/>
            <person name="Dugan-Rocha S."/>
            <person name="Elkadiri S."/>
            <person name="Gnanaolivu R."/>
            <person name="Hughes D."/>
            <person name="Lee S."/>
            <person name="Li M."/>
            <person name="Ming W."/>
            <person name="Munidasa M."/>
            <person name="Muniz J."/>
            <person name="Nguyen L."/>
            <person name="Osuji N."/>
            <person name="Pu L.-L."/>
            <person name="Puazo M."/>
            <person name="Skinner E."/>
            <person name="Qu C."/>
            <person name="Quiroz J."/>
            <person name="Raj R."/>
            <person name="Weissenberger G."/>
            <person name="Xin Y."/>
            <person name="Zou X."/>
            <person name="Han Y."/>
            <person name="Worley K."/>
            <person name="Muzny D."/>
            <person name="Gibbs R."/>
        </authorList>
    </citation>
    <scope>NUCLEOTIDE SEQUENCE</scope>
    <source>
        <strain evidence="6">HAZT.00-mixed</strain>
        <tissue evidence="6">Whole organism</tissue>
    </source>
</reference>
<organism evidence="6">
    <name type="scientific">Hyalella azteca</name>
    <name type="common">Amphipod</name>
    <dbReference type="NCBI Taxonomy" id="294128"/>
    <lineage>
        <taxon>Eukaryota</taxon>
        <taxon>Metazoa</taxon>
        <taxon>Ecdysozoa</taxon>
        <taxon>Arthropoda</taxon>
        <taxon>Crustacea</taxon>
        <taxon>Multicrustacea</taxon>
        <taxon>Malacostraca</taxon>
        <taxon>Eumalacostraca</taxon>
        <taxon>Peracarida</taxon>
        <taxon>Amphipoda</taxon>
        <taxon>Senticaudata</taxon>
        <taxon>Talitrida</taxon>
        <taxon>Talitroidea</taxon>
        <taxon>Hyalellidae</taxon>
        <taxon>Hyalella</taxon>
    </lineage>
</organism>
<dbReference type="GO" id="GO:0016485">
    <property type="term" value="P:protein processing"/>
    <property type="evidence" value="ECO:0007669"/>
    <property type="project" value="UniProtKB-ARBA"/>
</dbReference>
<dbReference type="CDD" id="cd00190">
    <property type="entry name" value="Tryp_SPc"/>
    <property type="match status" value="1"/>
</dbReference>
<proteinExistence type="predicted"/>
<dbReference type="Gene3D" id="2.40.10.10">
    <property type="entry name" value="Trypsin-like serine proteases"/>
    <property type="match status" value="2"/>
</dbReference>
<reference evidence="6" key="2">
    <citation type="journal article" date="2018" name="Environ. Sci. Technol.">
        <title>The Toxicogenome of Hyalella azteca: A Model for Sediment Ecotoxicology and Evolutionary Toxicology.</title>
        <authorList>
            <person name="Poynton H.C."/>
            <person name="Hasenbein S."/>
            <person name="Benoit J.B."/>
            <person name="Sepulveda M.S."/>
            <person name="Poelchau M.F."/>
            <person name="Hughes D.S.T."/>
            <person name="Murali S.C."/>
            <person name="Chen S."/>
            <person name="Glastad K.M."/>
            <person name="Goodisman M.A.D."/>
            <person name="Werren J.H."/>
            <person name="Vineis J.H."/>
            <person name="Bowen J.L."/>
            <person name="Friedrich M."/>
            <person name="Jones J."/>
            <person name="Robertson H.M."/>
            <person name="Feyereisen R."/>
            <person name="Mechler-Hickson A."/>
            <person name="Mathers N."/>
            <person name="Lee C.E."/>
            <person name="Colbourne J.K."/>
            <person name="Biales A."/>
            <person name="Johnston J.S."/>
            <person name="Wellborn G.A."/>
            <person name="Rosendale A.J."/>
            <person name="Cridge A.G."/>
            <person name="Munoz-Torres M.C."/>
            <person name="Bain P.A."/>
            <person name="Manny A.R."/>
            <person name="Major K.M."/>
            <person name="Lambert F.N."/>
            <person name="Vulpe C.D."/>
            <person name="Tuck P."/>
            <person name="Blalock B.J."/>
            <person name="Lin Y.Y."/>
            <person name="Smith M.E."/>
            <person name="Ochoa-Acuna H."/>
            <person name="Chen M.M."/>
            <person name="Childers C.P."/>
            <person name="Qu J."/>
            <person name="Dugan S."/>
            <person name="Lee S.L."/>
            <person name="Chao H."/>
            <person name="Dinh H."/>
            <person name="Han Y."/>
            <person name="Doddapaneni H."/>
            <person name="Worley K.C."/>
            <person name="Muzny D.M."/>
            <person name="Gibbs R.A."/>
            <person name="Richards S."/>
        </authorList>
    </citation>
    <scope>NUCLEOTIDE SEQUENCE</scope>
    <source>
        <strain evidence="6">HAZT.00-mixed</strain>
        <tissue evidence="6">Whole organism</tissue>
    </source>
</reference>
<feature type="signal peptide" evidence="4">
    <location>
        <begin position="1"/>
        <end position="19"/>
    </location>
</feature>